<reference evidence="4 5" key="1">
    <citation type="submission" date="2020-10" db="EMBL/GenBank/DDBJ databases">
        <title>Connecting structure to function with the recovery of over 1000 high-quality activated sludge metagenome-assembled genomes encoding full-length rRNA genes using long-read sequencing.</title>
        <authorList>
            <person name="Singleton C.M."/>
            <person name="Petriglieri F."/>
            <person name="Kristensen J.M."/>
            <person name="Kirkegaard R.H."/>
            <person name="Michaelsen T.Y."/>
            <person name="Andersen M.H."/>
            <person name="Karst S.M."/>
            <person name="Dueholm M.S."/>
            <person name="Nielsen P.H."/>
            <person name="Albertsen M."/>
        </authorList>
    </citation>
    <scope>NUCLEOTIDE SEQUENCE [LARGE SCALE GENOMIC DNA]</scope>
    <source>
        <strain evidence="4">Fred_18-Q3-R57-64_BAT3C.720</strain>
    </source>
</reference>
<dbReference type="PANTHER" id="PTHR38687:SF1">
    <property type="entry name" value="CELL DIVISION PROTEIN DEDD"/>
    <property type="match status" value="1"/>
</dbReference>
<dbReference type="GO" id="GO:0032153">
    <property type="term" value="C:cell division site"/>
    <property type="evidence" value="ECO:0007669"/>
    <property type="project" value="TreeGrafter"/>
</dbReference>
<accession>A0A935W5G4</accession>
<dbReference type="AlphaFoldDB" id="A0A935W5G4"/>
<dbReference type="InterPro" id="IPR007730">
    <property type="entry name" value="SPOR-like_dom"/>
</dbReference>
<dbReference type="GO" id="GO:0030428">
    <property type="term" value="C:cell septum"/>
    <property type="evidence" value="ECO:0007669"/>
    <property type="project" value="TreeGrafter"/>
</dbReference>
<gene>
    <name evidence="4" type="ORF">IPK02_15150</name>
</gene>
<dbReference type="Gene3D" id="3.30.70.1070">
    <property type="entry name" value="Sporulation related repeat"/>
    <property type="match status" value="1"/>
</dbReference>
<feature type="compositionally biased region" description="Low complexity" evidence="1">
    <location>
        <begin position="84"/>
        <end position="102"/>
    </location>
</feature>
<dbReference type="GO" id="GO:0032506">
    <property type="term" value="P:cytokinetic process"/>
    <property type="evidence" value="ECO:0007669"/>
    <property type="project" value="TreeGrafter"/>
</dbReference>
<dbReference type="PROSITE" id="PS51724">
    <property type="entry name" value="SPOR"/>
    <property type="match status" value="1"/>
</dbReference>
<keyword evidence="2" id="KW-1133">Transmembrane helix</keyword>
<evidence type="ECO:0000259" key="3">
    <source>
        <dbReference type="PROSITE" id="PS51724"/>
    </source>
</evidence>
<keyword evidence="2" id="KW-0812">Transmembrane</keyword>
<feature type="domain" description="SPOR" evidence="3">
    <location>
        <begin position="248"/>
        <end position="327"/>
    </location>
</feature>
<dbReference type="SUPFAM" id="SSF110997">
    <property type="entry name" value="Sporulation related repeat"/>
    <property type="match status" value="1"/>
</dbReference>
<feature type="region of interest" description="Disordered" evidence="1">
    <location>
        <begin position="84"/>
        <end position="248"/>
    </location>
</feature>
<organism evidence="4 5">
    <name type="scientific">Candidatus Accumulibacter affinis</name>
    <dbReference type="NCBI Taxonomy" id="2954384"/>
    <lineage>
        <taxon>Bacteria</taxon>
        <taxon>Pseudomonadati</taxon>
        <taxon>Pseudomonadota</taxon>
        <taxon>Betaproteobacteria</taxon>
        <taxon>Candidatus Accumulibacter</taxon>
    </lineage>
</organism>
<comment type="caution">
    <text evidence="4">The sequence shown here is derived from an EMBL/GenBank/DDBJ whole genome shotgun (WGS) entry which is preliminary data.</text>
</comment>
<dbReference type="GO" id="GO:0042834">
    <property type="term" value="F:peptidoglycan binding"/>
    <property type="evidence" value="ECO:0007669"/>
    <property type="project" value="InterPro"/>
</dbReference>
<keyword evidence="2" id="KW-0472">Membrane</keyword>
<name>A0A935W5G4_9PROT</name>
<dbReference type="InterPro" id="IPR052521">
    <property type="entry name" value="Cell_div_SPOR-domain"/>
</dbReference>
<protein>
    <submittedName>
        <fullName evidence="4">SPOR domain-containing protein</fullName>
    </submittedName>
</protein>
<evidence type="ECO:0000313" key="4">
    <source>
        <dbReference type="EMBL" id="MBK7955169.1"/>
    </source>
</evidence>
<dbReference type="Proteomes" id="UP000706151">
    <property type="component" value="Unassembled WGS sequence"/>
</dbReference>
<evidence type="ECO:0000256" key="2">
    <source>
        <dbReference type="SAM" id="Phobius"/>
    </source>
</evidence>
<proteinExistence type="predicted"/>
<feature type="compositionally biased region" description="Basic and acidic residues" evidence="1">
    <location>
        <begin position="106"/>
        <end position="215"/>
    </location>
</feature>
<dbReference type="PANTHER" id="PTHR38687">
    <property type="entry name" value="CELL DIVISION PROTEIN DEDD-RELATED"/>
    <property type="match status" value="1"/>
</dbReference>
<dbReference type="InterPro" id="IPR036680">
    <property type="entry name" value="SPOR-like_sf"/>
</dbReference>
<sequence>MTETPDPQLQLKKRARRRLVGAVAFAGLAAVILPMVMDEEPKQPVQEVQIRIPGQDQSPFKPQEAAPPAAVAVTAAVAAEPLAAAAAAEKAPAPVASLAATPGARPTEKADSKAAEKRVVKPVEKTPEKAPEKRVVKPADKAPEKAADRKATKVAETPPDKATEKKLAKPAEKAPEKTSEKASERASEKASDKKIEKAAEKVPVKKVDKPAEKSPEVGTEDVGKPPPVDDAPHVSPTPVSKAPETVAAKPAGQQVILIGAFANAENARQLQGKIGSAGVNAYTEVLDTPDGKKTRVRAGPFPNREAADQALEKLKKIGVTGVVAGRQ</sequence>
<feature type="transmembrane region" description="Helical" evidence="2">
    <location>
        <begin position="19"/>
        <end position="37"/>
    </location>
</feature>
<dbReference type="Pfam" id="PF05036">
    <property type="entry name" value="SPOR"/>
    <property type="match status" value="1"/>
</dbReference>
<evidence type="ECO:0000313" key="5">
    <source>
        <dbReference type="Proteomes" id="UP000706151"/>
    </source>
</evidence>
<evidence type="ECO:0000256" key="1">
    <source>
        <dbReference type="SAM" id="MobiDB-lite"/>
    </source>
</evidence>
<dbReference type="EMBL" id="JADJOT010000010">
    <property type="protein sequence ID" value="MBK7955169.1"/>
    <property type="molecule type" value="Genomic_DNA"/>
</dbReference>